<dbReference type="InterPro" id="IPR000257">
    <property type="entry name" value="Uroporphyrinogen_deCOase"/>
</dbReference>
<gene>
    <name evidence="2" type="ORF">C7383_102409</name>
</gene>
<dbReference type="GO" id="GO:0006779">
    <property type="term" value="P:porphyrin-containing compound biosynthetic process"/>
    <property type="evidence" value="ECO:0007669"/>
    <property type="project" value="InterPro"/>
</dbReference>
<dbReference type="SUPFAM" id="SSF51726">
    <property type="entry name" value="UROD/MetE-like"/>
    <property type="match status" value="1"/>
</dbReference>
<evidence type="ECO:0000259" key="1">
    <source>
        <dbReference type="Pfam" id="PF01208"/>
    </source>
</evidence>
<dbReference type="Gene3D" id="3.20.20.210">
    <property type="match status" value="1"/>
</dbReference>
<name>A0AB73T8X5_9FIRM</name>
<dbReference type="InterPro" id="IPR038071">
    <property type="entry name" value="UROD/MetE-like_sf"/>
</dbReference>
<accession>A0AB73T8X5</accession>
<organism evidence="2 3">
    <name type="scientific">Murimonas intestini</name>
    <dbReference type="NCBI Taxonomy" id="1337051"/>
    <lineage>
        <taxon>Bacteria</taxon>
        <taxon>Bacillati</taxon>
        <taxon>Bacillota</taxon>
        <taxon>Clostridia</taxon>
        <taxon>Lachnospirales</taxon>
        <taxon>Lachnospiraceae</taxon>
        <taxon>Murimonas</taxon>
    </lineage>
</organism>
<evidence type="ECO:0000313" key="3">
    <source>
        <dbReference type="Proteomes" id="UP000245412"/>
    </source>
</evidence>
<reference evidence="2 3" key="1">
    <citation type="submission" date="2018-05" db="EMBL/GenBank/DDBJ databases">
        <authorList>
            <person name="Goeker M."/>
            <person name="Huntemann M."/>
            <person name="Clum A."/>
            <person name="Pillay M."/>
            <person name="Palaniappan K."/>
            <person name="Varghese N."/>
            <person name="Mikhailova N."/>
            <person name="Stamatis D."/>
            <person name="Reddy T."/>
            <person name="Daum C."/>
            <person name="Shapiro N."/>
            <person name="Ivanova N."/>
            <person name="Kyrpides N."/>
            <person name="Woyke T."/>
        </authorList>
    </citation>
    <scope>NUCLEOTIDE SEQUENCE [LARGE SCALE GENOMIC DNA]</scope>
    <source>
        <strain evidence="2 3">DSM 26524</strain>
    </source>
</reference>
<dbReference type="GO" id="GO:0004853">
    <property type="term" value="F:uroporphyrinogen decarboxylase activity"/>
    <property type="evidence" value="ECO:0007669"/>
    <property type="project" value="InterPro"/>
</dbReference>
<dbReference type="Proteomes" id="UP000245412">
    <property type="component" value="Unassembled WGS sequence"/>
</dbReference>
<dbReference type="AlphaFoldDB" id="A0AB73T8X5"/>
<dbReference type="RefSeq" id="WP_109625199.1">
    <property type="nucleotide sequence ID" value="NZ_JANKBI010000005.1"/>
</dbReference>
<feature type="domain" description="Uroporphyrinogen decarboxylase (URO-D)" evidence="1">
    <location>
        <begin position="148"/>
        <end position="342"/>
    </location>
</feature>
<dbReference type="EMBL" id="QGGY01000002">
    <property type="protein sequence ID" value="PWJ78273.1"/>
    <property type="molecule type" value="Genomic_DNA"/>
</dbReference>
<protein>
    <submittedName>
        <fullName evidence="2">Uroporphyrinogen decarboxylase</fullName>
    </submittedName>
</protein>
<dbReference type="Pfam" id="PF01208">
    <property type="entry name" value="URO-D"/>
    <property type="match status" value="1"/>
</dbReference>
<evidence type="ECO:0000313" key="2">
    <source>
        <dbReference type="EMBL" id="PWJ78273.1"/>
    </source>
</evidence>
<dbReference type="PANTHER" id="PTHR47099">
    <property type="entry name" value="METHYLCOBAMIDE:COM METHYLTRANSFERASE MTBA"/>
    <property type="match status" value="1"/>
</dbReference>
<dbReference type="InterPro" id="IPR052024">
    <property type="entry name" value="Methanogen_methyltrans"/>
</dbReference>
<dbReference type="PANTHER" id="PTHR47099:SF1">
    <property type="entry name" value="METHYLCOBAMIDE:COM METHYLTRANSFERASE MTBA"/>
    <property type="match status" value="1"/>
</dbReference>
<keyword evidence="3" id="KW-1185">Reference proteome</keyword>
<proteinExistence type="predicted"/>
<comment type="caution">
    <text evidence="2">The sequence shown here is derived from an EMBL/GenBank/DDBJ whole genome shotgun (WGS) entry which is preliminary data.</text>
</comment>
<sequence length="344" mass="38429">MNSLERFYATIERRPVDRPAAWLGMPDIKSQPALFEYYGVNSLHELKLAIGDDFYSVEVPYRSPNADAIYAAFDWYMDGNTDSENRTLTADGCFKDAEELEDLDFFEWPDPEKFIDKEECRRRVDMAPADKAAIGMIWCCHFQDACASFGMQTALMNMIANPEIYKAVDDKIVDFYLKANEIFYEATKGRLNAVLIGNDMGSQRGPMISPAMAEEFVMPGCRKLVEQAHSYGLKVIYHSCGSIVEIIPRLIEAGVDAIHPIQALAAGMDAGNLKEKFDGRISFCGGVDTQNLLVNGTPEEVKAKVKELREIFPTGLIISPSHEAIMPDIPPANVKALFEEATRL</sequence>